<dbReference type="InterPro" id="IPR001920">
    <property type="entry name" value="Asp/Glu_race"/>
</dbReference>
<dbReference type="Proteomes" id="UP000290204">
    <property type="component" value="Unassembled WGS sequence"/>
</dbReference>
<sequence length="230" mass="25131">MKTIGLIGGISWLSTMDYYRLLNQKVNEQLGGVSSAKILMSSVDFDEIKSLTLADDWDGLANLMRKEAKRLQDAGADCILIGANTMHNIADKVQASISIPLIHVAEETGKQISKQNLKKVALLGTKYTMQLPFYKNKLAAQGIDTIIPDEADIEYINSAIYDEMGKGVFLAERKEGFIQIINQLKNDGAEGVILGCTEIPILIKQEDSPIPVFDTTVIHATAAVNFALSS</sequence>
<dbReference type="InterPro" id="IPR015942">
    <property type="entry name" value="Asp/Glu/hydantoin_racemase"/>
</dbReference>
<keyword evidence="4" id="KW-1185">Reference proteome</keyword>
<dbReference type="RefSeq" id="WP_129130300.1">
    <property type="nucleotide sequence ID" value="NZ_SDHW01000002.1"/>
</dbReference>
<organism evidence="3 4">
    <name type="scientific">Lacibacter luteus</name>
    <dbReference type="NCBI Taxonomy" id="2508719"/>
    <lineage>
        <taxon>Bacteria</taxon>
        <taxon>Pseudomonadati</taxon>
        <taxon>Bacteroidota</taxon>
        <taxon>Chitinophagia</taxon>
        <taxon>Chitinophagales</taxon>
        <taxon>Chitinophagaceae</taxon>
        <taxon>Lacibacter</taxon>
    </lineage>
</organism>
<reference evidence="3 4" key="1">
    <citation type="submission" date="2019-01" db="EMBL/GenBank/DDBJ databases">
        <title>Lacibacter sp. strain TTM-7.</title>
        <authorList>
            <person name="Chen W.-M."/>
        </authorList>
    </citation>
    <scope>NUCLEOTIDE SEQUENCE [LARGE SCALE GENOMIC DNA]</scope>
    <source>
        <strain evidence="3 4">TTM-7</strain>
    </source>
</reference>
<accession>A0A4Q1CIC2</accession>
<dbReference type="AlphaFoldDB" id="A0A4Q1CIC2"/>
<evidence type="ECO:0000313" key="3">
    <source>
        <dbReference type="EMBL" id="RXK60340.1"/>
    </source>
</evidence>
<dbReference type="GO" id="GO:0047661">
    <property type="term" value="F:amino-acid racemase activity"/>
    <property type="evidence" value="ECO:0007669"/>
    <property type="project" value="InterPro"/>
</dbReference>
<comment type="similarity">
    <text evidence="1">Belongs to the aspartate/glutamate racemases family.</text>
</comment>
<dbReference type="PANTHER" id="PTHR21198:SF7">
    <property type="entry name" value="ASPARTATE-GLUTAMATE RACEMASE FAMILY"/>
    <property type="match status" value="1"/>
</dbReference>
<proteinExistence type="inferred from homology"/>
<dbReference type="Gene3D" id="3.40.50.1860">
    <property type="match status" value="2"/>
</dbReference>
<dbReference type="PANTHER" id="PTHR21198">
    <property type="entry name" value="GLUTAMATE RACEMASE"/>
    <property type="match status" value="1"/>
</dbReference>
<dbReference type="SUPFAM" id="SSF53681">
    <property type="entry name" value="Aspartate/glutamate racemase"/>
    <property type="match status" value="2"/>
</dbReference>
<gene>
    <name evidence="3" type="ORF">ESA94_07615</name>
</gene>
<dbReference type="EMBL" id="SDHW01000002">
    <property type="protein sequence ID" value="RXK60340.1"/>
    <property type="molecule type" value="Genomic_DNA"/>
</dbReference>
<dbReference type="InterPro" id="IPR004380">
    <property type="entry name" value="Asp_race"/>
</dbReference>
<dbReference type="NCBIfam" id="TIGR00035">
    <property type="entry name" value="asp_race"/>
    <property type="match status" value="1"/>
</dbReference>
<dbReference type="InterPro" id="IPR033134">
    <property type="entry name" value="Asp/Glu_racemase_AS_2"/>
</dbReference>
<evidence type="ECO:0000313" key="4">
    <source>
        <dbReference type="Proteomes" id="UP000290204"/>
    </source>
</evidence>
<keyword evidence="2" id="KW-0413">Isomerase</keyword>
<evidence type="ECO:0000256" key="2">
    <source>
        <dbReference type="ARBA" id="ARBA00023235"/>
    </source>
</evidence>
<comment type="caution">
    <text evidence="3">The sequence shown here is derived from an EMBL/GenBank/DDBJ whole genome shotgun (WGS) entry which is preliminary data.</text>
</comment>
<protein>
    <submittedName>
        <fullName evidence="3">Aspartate/glutamate racemase family protein</fullName>
    </submittedName>
</protein>
<evidence type="ECO:0000256" key="1">
    <source>
        <dbReference type="ARBA" id="ARBA00007847"/>
    </source>
</evidence>
<dbReference type="Pfam" id="PF01177">
    <property type="entry name" value="Asp_Glu_race"/>
    <property type="match status" value="1"/>
</dbReference>
<name>A0A4Q1CIC2_9BACT</name>
<dbReference type="OrthoDB" id="9803739at2"/>
<dbReference type="PROSITE" id="PS00924">
    <property type="entry name" value="ASP_GLU_RACEMASE_2"/>
    <property type="match status" value="1"/>
</dbReference>